<dbReference type="GO" id="GO:0004372">
    <property type="term" value="F:glycine hydroxymethyltransferase activity"/>
    <property type="evidence" value="ECO:0007669"/>
    <property type="project" value="UniProtKB-EC"/>
</dbReference>
<evidence type="ECO:0000313" key="9">
    <source>
        <dbReference type="Proteomes" id="UP001597319"/>
    </source>
</evidence>
<keyword evidence="5 6" id="KW-0663">Pyridoxal phosphate</keyword>
<accession>A0ABW5LC75</accession>
<keyword evidence="6" id="KW-0963">Cytoplasm</keyword>
<evidence type="ECO:0000313" key="8">
    <source>
        <dbReference type="EMBL" id="MFD2561731.1"/>
    </source>
</evidence>
<keyword evidence="6" id="KW-0028">Amino-acid biosynthesis</keyword>
<comment type="caution">
    <text evidence="6">Lacks conserved residue(s) required for the propagation of feature annotation.</text>
</comment>
<dbReference type="PROSITE" id="PS00096">
    <property type="entry name" value="SHMT"/>
    <property type="match status" value="1"/>
</dbReference>
<dbReference type="SUPFAM" id="SSF53383">
    <property type="entry name" value="PLP-dependent transferases"/>
    <property type="match status" value="1"/>
</dbReference>
<name>A0ABW5LC75_9FLAO</name>
<evidence type="ECO:0000256" key="3">
    <source>
        <dbReference type="ARBA" id="ARBA00022563"/>
    </source>
</evidence>
<dbReference type="PANTHER" id="PTHR11680:SF35">
    <property type="entry name" value="SERINE HYDROXYMETHYLTRANSFERASE 1"/>
    <property type="match status" value="1"/>
</dbReference>
<keyword evidence="4 6" id="KW-0808">Transferase</keyword>
<feature type="modified residue" description="N6-(pyridoxal phosphate)lysine" evidence="6">
    <location>
        <position position="222"/>
    </location>
</feature>
<keyword evidence="9" id="KW-1185">Reference proteome</keyword>
<evidence type="ECO:0000256" key="5">
    <source>
        <dbReference type="ARBA" id="ARBA00022898"/>
    </source>
</evidence>
<feature type="binding site" evidence="6">
    <location>
        <begin position="361"/>
        <end position="363"/>
    </location>
    <ligand>
        <name>(6S)-5,6,7,8-tetrahydrofolate</name>
        <dbReference type="ChEBI" id="CHEBI:57453"/>
    </ligand>
</feature>
<comment type="caution">
    <text evidence="8">The sequence shown here is derived from an EMBL/GenBank/DDBJ whole genome shotgun (WGS) entry which is preliminary data.</text>
</comment>
<dbReference type="InterPro" id="IPR001085">
    <property type="entry name" value="Ser_HO-MeTrfase"/>
</dbReference>
<dbReference type="Proteomes" id="UP001597319">
    <property type="component" value="Unassembled WGS sequence"/>
</dbReference>
<evidence type="ECO:0000256" key="6">
    <source>
        <dbReference type="HAMAP-Rule" id="MF_00051"/>
    </source>
</evidence>
<dbReference type="Gene3D" id="3.40.640.10">
    <property type="entry name" value="Type I PLP-dependent aspartate aminotransferase-like (Major domain)"/>
    <property type="match status" value="1"/>
</dbReference>
<protein>
    <recommendedName>
        <fullName evidence="6">Serine hydroxymethyltransferase</fullName>
        <shortName evidence="6">SHMT</shortName>
        <shortName evidence="6">Serine methylase</shortName>
        <ecNumber evidence="6">2.1.2.1</ecNumber>
    </recommendedName>
</protein>
<dbReference type="NCBIfam" id="NF000586">
    <property type="entry name" value="PRK00011.1"/>
    <property type="match status" value="1"/>
</dbReference>
<dbReference type="InterPro" id="IPR015422">
    <property type="entry name" value="PyrdxlP-dep_Trfase_small"/>
</dbReference>
<dbReference type="InterPro" id="IPR015421">
    <property type="entry name" value="PyrdxlP-dep_Trfase_major"/>
</dbReference>
<dbReference type="RefSeq" id="WP_378289707.1">
    <property type="nucleotide sequence ID" value="NZ_JBHULE010000004.1"/>
</dbReference>
<comment type="catalytic activity">
    <reaction evidence="6">
        <text>(6R)-5,10-methylene-5,6,7,8-tetrahydrofolate + glycine + H2O = (6S)-5,6,7,8-tetrahydrofolate + L-serine</text>
        <dbReference type="Rhea" id="RHEA:15481"/>
        <dbReference type="ChEBI" id="CHEBI:15377"/>
        <dbReference type="ChEBI" id="CHEBI:15636"/>
        <dbReference type="ChEBI" id="CHEBI:33384"/>
        <dbReference type="ChEBI" id="CHEBI:57305"/>
        <dbReference type="ChEBI" id="CHEBI:57453"/>
        <dbReference type="EC" id="2.1.2.1"/>
    </reaction>
</comment>
<dbReference type="InterPro" id="IPR019798">
    <property type="entry name" value="Ser_HO-MeTrfase_PLP_BS"/>
</dbReference>
<keyword evidence="3 6" id="KW-0554">One-carbon metabolism</keyword>
<evidence type="ECO:0000256" key="2">
    <source>
        <dbReference type="ARBA" id="ARBA00006376"/>
    </source>
</evidence>
<dbReference type="Gene3D" id="3.90.1150.10">
    <property type="entry name" value="Aspartate Aminotransferase, domain 1"/>
    <property type="match status" value="1"/>
</dbReference>
<dbReference type="Pfam" id="PF00464">
    <property type="entry name" value="SHMT"/>
    <property type="match status" value="1"/>
</dbReference>
<comment type="similarity">
    <text evidence="2 6">Belongs to the SHMT family.</text>
</comment>
<dbReference type="PIRSF" id="PIRSF000412">
    <property type="entry name" value="SHMT"/>
    <property type="match status" value="1"/>
</dbReference>
<comment type="subcellular location">
    <subcellularLocation>
        <location evidence="6">Cytoplasm</location>
    </subcellularLocation>
</comment>
<dbReference type="CDD" id="cd00378">
    <property type="entry name" value="SHMT"/>
    <property type="match status" value="1"/>
</dbReference>
<dbReference type="EMBL" id="JBHULE010000004">
    <property type="protein sequence ID" value="MFD2561731.1"/>
    <property type="molecule type" value="Genomic_DNA"/>
</dbReference>
<dbReference type="PANTHER" id="PTHR11680">
    <property type="entry name" value="SERINE HYDROXYMETHYLTRANSFERASE"/>
    <property type="match status" value="1"/>
</dbReference>
<dbReference type="InterPro" id="IPR049943">
    <property type="entry name" value="Ser_HO-MeTrfase-like"/>
</dbReference>
<feature type="site" description="Plays an important role in substrate specificity" evidence="6">
    <location>
        <position position="221"/>
    </location>
</feature>
<dbReference type="EC" id="2.1.2.1" evidence="6"/>
<sequence>MQRDEQIFDLIQDEKERQINGLELIASENFVSEQVMEAAGSVLTNKYAEGYPGKRYYGGCSVVDVVEQIAIDRAKELFGAEYANVQPHSGSQANTAVYHACLKPGDKILGFDLSHGGHLTHGSPVNFSGKLYNPVFYGVEKETGRLNYDKIQEIATAEKPQLIIAGASAYSREIDYKRFREIADSVGALLLADIAHPAGLIAKGIIADPVPHCHVVTTTTHKTLRGPRGGLIIMGKDFENPFGITLKSGKKRMMSSLLDSAVFPGNQGGPLEHIIAAKAIAFGEALTDEFLHYIIQVKKNAATMAEAFVKKGYEVISQGTDNHMMLIDLRNKGVTGKQAEEALGVAEITVNKNMVPFDDKSPFVTSGIRIGTAAVTTRGLKEDAMLEIVELIDRVIQNVENEEELHNIANDVNAMMADKPLFVV</sequence>
<proteinExistence type="inferred from homology"/>
<evidence type="ECO:0000256" key="4">
    <source>
        <dbReference type="ARBA" id="ARBA00022679"/>
    </source>
</evidence>
<evidence type="ECO:0000256" key="1">
    <source>
        <dbReference type="ARBA" id="ARBA00001933"/>
    </source>
</evidence>
<reference evidence="9" key="1">
    <citation type="journal article" date="2019" name="Int. J. Syst. Evol. Microbiol.">
        <title>The Global Catalogue of Microorganisms (GCM) 10K type strain sequencing project: providing services to taxonomists for standard genome sequencing and annotation.</title>
        <authorList>
            <consortium name="The Broad Institute Genomics Platform"/>
            <consortium name="The Broad Institute Genome Sequencing Center for Infectious Disease"/>
            <person name="Wu L."/>
            <person name="Ma J."/>
        </authorList>
    </citation>
    <scope>NUCLEOTIDE SEQUENCE [LARGE SCALE GENOMIC DNA]</scope>
    <source>
        <strain evidence="9">KCTC 52274</strain>
    </source>
</reference>
<dbReference type="InterPro" id="IPR039429">
    <property type="entry name" value="SHMT-like_dom"/>
</dbReference>
<gene>
    <name evidence="6 8" type="primary">glyA</name>
    <name evidence="8" type="ORF">ACFSR1_03550</name>
</gene>
<organism evidence="8 9">
    <name type="scientific">Aquimarina rubra</name>
    <dbReference type="NCBI Taxonomy" id="1920033"/>
    <lineage>
        <taxon>Bacteria</taxon>
        <taxon>Pseudomonadati</taxon>
        <taxon>Bacteroidota</taxon>
        <taxon>Flavobacteriia</taxon>
        <taxon>Flavobacteriales</taxon>
        <taxon>Flavobacteriaceae</taxon>
        <taxon>Aquimarina</taxon>
    </lineage>
</organism>
<comment type="function">
    <text evidence="6">Catalyzes the reversible interconversion of serine and glycine with tetrahydrofolate (THF) serving as the one-carbon carrier. This reaction serves as the major source of one-carbon groups required for the biosynthesis of purines, thymidylate, methionine, and other important biomolecules. Also exhibits THF-independent aldolase activity toward beta-hydroxyamino acids, producing glycine and aldehydes, via a retro-aldol mechanism.</text>
</comment>
<dbReference type="InterPro" id="IPR015424">
    <property type="entry name" value="PyrdxlP-dep_Trfase"/>
</dbReference>
<comment type="pathway">
    <text evidence="6">One-carbon metabolism; tetrahydrofolate interconversion.</text>
</comment>
<feature type="binding site" evidence="6">
    <location>
        <begin position="117"/>
        <end position="119"/>
    </location>
    <ligand>
        <name>(6S)-5,6,7,8-tetrahydrofolate</name>
        <dbReference type="ChEBI" id="CHEBI:57453"/>
    </ligand>
</feature>
<comment type="cofactor">
    <cofactor evidence="1 6">
        <name>pyridoxal 5'-phosphate</name>
        <dbReference type="ChEBI" id="CHEBI:597326"/>
    </cofactor>
</comment>
<dbReference type="HAMAP" id="MF_00051">
    <property type="entry name" value="SHMT"/>
    <property type="match status" value="1"/>
</dbReference>
<feature type="binding site" evidence="6">
    <location>
        <position position="113"/>
    </location>
    <ligand>
        <name>(6S)-5,6,7,8-tetrahydrofolate</name>
        <dbReference type="ChEBI" id="CHEBI:57453"/>
    </ligand>
</feature>
<evidence type="ECO:0000259" key="7">
    <source>
        <dbReference type="Pfam" id="PF00464"/>
    </source>
</evidence>
<comment type="subunit">
    <text evidence="6">Homodimer.</text>
</comment>
<feature type="domain" description="Serine hydroxymethyltransferase-like" evidence="7">
    <location>
        <begin position="2"/>
        <end position="392"/>
    </location>
</feature>
<comment type="pathway">
    <text evidence="6">Amino-acid biosynthesis; glycine biosynthesis; glycine from L-serine: step 1/1.</text>
</comment>